<keyword evidence="2" id="KW-1185">Reference proteome</keyword>
<dbReference type="HOGENOM" id="CLU_3050133_0_0_1"/>
<dbReference type="EMBL" id="GL996512">
    <property type="protein sequence ID" value="EGV65930.1"/>
    <property type="molecule type" value="Genomic_DNA"/>
</dbReference>
<gene>
    <name evidence="1" type="ORF">CANTEDRAFT_112807</name>
</gene>
<dbReference type="Proteomes" id="UP000000707">
    <property type="component" value="Unassembled WGS sequence"/>
</dbReference>
<accession>G3AYU2</accession>
<protein>
    <submittedName>
        <fullName evidence="1">Uncharacterized protein</fullName>
    </submittedName>
</protein>
<dbReference type="AlphaFoldDB" id="G3AYU2"/>
<name>G3AYU2_CANTC</name>
<reference evidence="1 2" key="1">
    <citation type="journal article" date="2011" name="Proc. Natl. Acad. Sci. U.S.A.">
        <title>Comparative genomics of xylose-fermenting fungi for enhanced biofuel production.</title>
        <authorList>
            <person name="Wohlbach D.J."/>
            <person name="Kuo A."/>
            <person name="Sato T.K."/>
            <person name="Potts K.M."/>
            <person name="Salamov A.A."/>
            <person name="LaButti K.M."/>
            <person name="Sun H."/>
            <person name="Clum A."/>
            <person name="Pangilinan J.L."/>
            <person name="Lindquist E.A."/>
            <person name="Lucas S."/>
            <person name="Lapidus A."/>
            <person name="Jin M."/>
            <person name="Gunawan C."/>
            <person name="Balan V."/>
            <person name="Dale B.E."/>
            <person name="Jeffries T.W."/>
            <person name="Zinkel R."/>
            <person name="Barry K.W."/>
            <person name="Grigoriev I.V."/>
            <person name="Gasch A.P."/>
        </authorList>
    </citation>
    <scope>NUCLEOTIDE SEQUENCE [LARGE SCALE GENOMIC DNA]</scope>
    <source>
        <strain evidence="2">ATCC 10573 / BCRC 21748 / CBS 615 / JCM 9827 / NBRC 10315 / NRRL Y-1498 / VKM Y-70</strain>
    </source>
</reference>
<sequence length="54" mass="6245">MLSKSYIVSVYRHTNITSSEEELINSALGSEFSSVRIGLIFDQYKLTENRFIRT</sequence>
<evidence type="ECO:0000313" key="1">
    <source>
        <dbReference type="EMBL" id="EGV65930.1"/>
    </source>
</evidence>
<organism evidence="2">
    <name type="scientific">Candida tenuis (strain ATCC 10573 / BCRC 21748 / CBS 615 / JCM 9827 / NBRC 10315 / NRRL Y-1498 / VKM Y-70)</name>
    <name type="common">Yeast</name>
    <name type="synonym">Yamadazyma tenuis</name>
    <dbReference type="NCBI Taxonomy" id="590646"/>
    <lineage>
        <taxon>Eukaryota</taxon>
        <taxon>Fungi</taxon>
        <taxon>Dikarya</taxon>
        <taxon>Ascomycota</taxon>
        <taxon>Saccharomycotina</taxon>
        <taxon>Pichiomycetes</taxon>
        <taxon>Debaryomycetaceae</taxon>
        <taxon>Yamadazyma</taxon>
    </lineage>
</organism>
<evidence type="ECO:0000313" key="2">
    <source>
        <dbReference type="Proteomes" id="UP000000707"/>
    </source>
</evidence>
<proteinExistence type="predicted"/>